<evidence type="ECO:0000313" key="6">
    <source>
        <dbReference type="Proteomes" id="UP000285317"/>
    </source>
</evidence>
<comment type="similarity">
    <text evidence="1 3">Belongs to the type-B carboxylesterase/lipase family.</text>
</comment>
<dbReference type="EMBL" id="CP028137">
    <property type="protein sequence ID" value="AZZ53490.1"/>
    <property type="molecule type" value="Genomic_DNA"/>
</dbReference>
<dbReference type="InterPro" id="IPR019826">
    <property type="entry name" value="Carboxylesterase_B_AS"/>
</dbReference>
<dbReference type="GO" id="GO:0016787">
    <property type="term" value="F:hydrolase activity"/>
    <property type="evidence" value="ECO:0007669"/>
    <property type="project" value="UniProtKB-KW"/>
</dbReference>
<evidence type="ECO:0000256" key="2">
    <source>
        <dbReference type="ARBA" id="ARBA00022801"/>
    </source>
</evidence>
<evidence type="ECO:0000259" key="4">
    <source>
        <dbReference type="Pfam" id="PF00135"/>
    </source>
</evidence>
<evidence type="ECO:0000313" key="5">
    <source>
        <dbReference type="EMBL" id="AZZ53490.1"/>
    </source>
</evidence>
<dbReference type="RefSeq" id="WP_127887946.1">
    <property type="nucleotide sequence ID" value="NZ_CP028137.1"/>
</dbReference>
<dbReference type="InterPro" id="IPR029058">
    <property type="entry name" value="AB_hydrolase_fold"/>
</dbReference>
<dbReference type="Proteomes" id="UP000285317">
    <property type="component" value="Chromosome"/>
</dbReference>
<evidence type="ECO:0000256" key="3">
    <source>
        <dbReference type="RuleBase" id="RU361235"/>
    </source>
</evidence>
<dbReference type="Gene3D" id="3.40.50.1820">
    <property type="entry name" value="alpha/beta hydrolase"/>
    <property type="match status" value="1"/>
</dbReference>
<evidence type="ECO:0000256" key="1">
    <source>
        <dbReference type="ARBA" id="ARBA00005964"/>
    </source>
</evidence>
<dbReference type="PROSITE" id="PS00122">
    <property type="entry name" value="CARBOXYLESTERASE_B_1"/>
    <property type="match status" value="1"/>
</dbReference>
<dbReference type="EC" id="3.1.1.-" evidence="3"/>
<organism evidence="5 6">
    <name type="scientific">Rathayibacter festucae DSM 15932</name>
    <dbReference type="NCBI Taxonomy" id="1328866"/>
    <lineage>
        <taxon>Bacteria</taxon>
        <taxon>Bacillati</taxon>
        <taxon>Actinomycetota</taxon>
        <taxon>Actinomycetes</taxon>
        <taxon>Micrococcales</taxon>
        <taxon>Microbacteriaceae</taxon>
        <taxon>Rathayibacter</taxon>
    </lineage>
</organism>
<gene>
    <name evidence="5" type="ORF">C1I64_16570</name>
</gene>
<feature type="domain" description="Carboxylesterase type B" evidence="4">
    <location>
        <begin position="3"/>
        <end position="470"/>
    </location>
</feature>
<keyword evidence="2 3" id="KW-0378">Hydrolase</keyword>
<protein>
    <recommendedName>
        <fullName evidence="3">Carboxylic ester hydrolase</fullName>
        <ecNumber evidence="3">3.1.1.-</ecNumber>
    </recommendedName>
</protein>
<dbReference type="PANTHER" id="PTHR11559">
    <property type="entry name" value="CARBOXYLESTERASE"/>
    <property type="match status" value="1"/>
</dbReference>
<proteinExistence type="inferred from homology"/>
<name>A0A3T0T4J8_9MICO</name>
<dbReference type="SUPFAM" id="SSF53474">
    <property type="entry name" value="alpha/beta-Hydrolases"/>
    <property type="match status" value="1"/>
</dbReference>
<reference evidence="5 6" key="1">
    <citation type="submission" date="2018-03" db="EMBL/GenBank/DDBJ databases">
        <title>Bacteriophage NCPPB3778 and a type I-E CRISPR drive the evolution of the US Biological Select Agent, Rathayibacter toxicus.</title>
        <authorList>
            <person name="Davis E.W.II."/>
            <person name="Tabima J.F."/>
            <person name="Weisberg A.J."/>
            <person name="Dantas Lopes L."/>
            <person name="Wiseman M.S."/>
            <person name="Wiseman M.S."/>
            <person name="Pupko T."/>
            <person name="Belcher M.S."/>
            <person name="Sechler A.J."/>
            <person name="Tancos M.A."/>
            <person name="Schroeder B.K."/>
            <person name="Murray T.D."/>
            <person name="Luster D.G."/>
            <person name="Schneider W.L."/>
            <person name="Rogers E."/>
            <person name="Andreote F.D."/>
            <person name="Grunwald N.J."/>
            <person name="Putnam M.L."/>
            <person name="Chang J.H."/>
        </authorList>
    </citation>
    <scope>NUCLEOTIDE SEQUENCE [LARGE SCALE GENOMIC DNA]</scope>
    <source>
        <strain evidence="5 6">DSM 15932</strain>
    </source>
</reference>
<dbReference type="InterPro" id="IPR002018">
    <property type="entry name" value="CarbesteraseB"/>
</dbReference>
<dbReference type="KEGG" id="rfs:C1I64_16570"/>
<dbReference type="Pfam" id="PF00135">
    <property type="entry name" value="COesterase"/>
    <property type="match status" value="1"/>
</dbReference>
<dbReference type="InterPro" id="IPR050309">
    <property type="entry name" value="Type-B_Carboxylest/Lipase"/>
</dbReference>
<accession>A0A3T0T4J8</accession>
<sequence>MTEVVTPGGTVRGRVIETPDGAVHAFLGVPYLRVAERFRPGVAVEPWAGVRPANSRGPVAPQPFADAPVSERDSLHLNIWTPDPAARDLPVVVWVHGGLHIVGSNAEPLSDGARLAAAGRMVVVSVNHRLGALGFLTLEHLLGAEYADSANLALLDVIGALRWMRSGIAAFGGGASRVTLAGQSAGAVLVSALLAAPAASGLFRRAVLQSGNPERIGTRAYGEGVTAELLALLGLADDPSRLLTLPWEEVVAAQQRLIERRSAGHPNPTPAFRPSLDGRVLPAAPVDAVAAGASSTVDLIVGTNVNEGSGFVDPGGPDPSPELLERELALLLPHWPASRGRRTEAFAAALRADLGREVSGAELLEACLAETIYRQPSQRLIDARAGATGSTRAYLFTWEQPASAGPRRAGHSLELPFLFRHLDDSDVARTEVGDAAPTSLRDTLTRHWSAFAATGAPGPDWPEYGAARATLLLAVSPRVAHAPRDAVRRLAASSRPPTP</sequence>
<dbReference type="AlphaFoldDB" id="A0A3T0T4J8"/>